<organism evidence="1 2">
    <name type="scientific">Abeliophyllum distichum</name>
    <dbReference type="NCBI Taxonomy" id="126358"/>
    <lineage>
        <taxon>Eukaryota</taxon>
        <taxon>Viridiplantae</taxon>
        <taxon>Streptophyta</taxon>
        <taxon>Embryophyta</taxon>
        <taxon>Tracheophyta</taxon>
        <taxon>Spermatophyta</taxon>
        <taxon>Magnoliopsida</taxon>
        <taxon>eudicotyledons</taxon>
        <taxon>Gunneridae</taxon>
        <taxon>Pentapetalae</taxon>
        <taxon>asterids</taxon>
        <taxon>lamiids</taxon>
        <taxon>Lamiales</taxon>
        <taxon>Oleaceae</taxon>
        <taxon>Forsythieae</taxon>
        <taxon>Abeliophyllum</taxon>
    </lineage>
</organism>
<gene>
    <name evidence="1" type="ORF">Adt_39612</name>
</gene>
<dbReference type="AlphaFoldDB" id="A0ABD1Q9T8"/>
<protein>
    <submittedName>
        <fullName evidence="1">Uncharacterized protein</fullName>
    </submittedName>
</protein>
<comment type="caution">
    <text evidence="1">The sequence shown here is derived from an EMBL/GenBank/DDBJ whole genome shotgun (WGS) entry which is preliminary data.</text>
</comment>
<name>A0ABD1Q9T8_9LAMI</name>
<sequence length="115" mass="12978">MSLEVSQLYFRSKRICGYVERVGHSSLSEKFSNGTSIMDIDDRHFDDLDLDDETDKHLSKVLMVLVRLLSSPVMILQKGEAVIGGMHLSSLGRSHLSSRHFGQVRSLQLKVVKSF</sequence>
<proteinExistence type="predicted"/>
<evidence type="ECO:0000313" key="1">
    <source>
        <dbReference type="EMBL" id="KAL2471476.1"/>
    </source>
</evidence>
<keyword evidence="2" id="KW-1185">Reference proteome</keyword>
<dbReference type="Proteomes" id="UP001604336">
    <property type="component" value="Unassembled WGS sequence"/>
</dbReference>
<dbReference type="EMBL" id="JBFOLK010000012">
    <property type="protein sequence ID" value="KAL2471476.1"/>
    <property type="molecule type" value="Genomic_DNA"/>
</dbReference>
<accession>A0ABD1Q9T8</accession>
<reference evidence="2" key="1">
    <citation type="submission" date="2024-07" db="EMBL/GenBank/DDBJ databases">
        <title>Two chromosome-level genome assemblies of Korean endemic species Abeliophyllum distichum and Forsythia ovata (Oleaceae).</title>
        <authorList>
            <person name="Jang H."/>
        </authorList>
    </citation>
    <scope>NUCLEOTIDE SEQUENCE [LARGE SCALE GENOMIC DNA]</scope>
</reference>
<evidence type="ECO:0000313" key="2">
    <source>
        <dbReference type="Proteomes" id="UP001604336"/>
    </source>
</evidence>